<keyword evidence="1" id="KW-0812">Transmembrane</keyword>
<gene>
    <name evidence="2" type="ORF">SPRG_01000</name>
</gene>
<evidence type="ECO:0000256" key="1">
    <source>
        <dbReference type="SAM" id="Phobius"/>
    </source>
</evidence>
<evidence type="ECO:0000313" key="3">
    <source>
        <dbReference type="Proteomes" id="UP000030745"/>
    </source>
</evidence>
<organism evidence="2 3">
    <name type="scientific">Saprolegnia parasitica (strain CBS 223.65)</name>
    <dbReference type="NCBI Taxonomy" id="695850"/>
    <lineage>
        <taxon>Eukaryota</taxon>
        <taxon>Sar</taxon>
        <taxon>Stramenopiles</taxon>
        <taxon>Oomycota</taxon>
        <taxon>Saprolegniomycetes</taxon>
        <taxon>Saprolegniales</taxon>
        <taxon>Saprolegniaceae</taxon>
        <taxon>Saprolegnia</taxon>
    </lineage>
</organism>
<dbReference type="OMA" id="HEMDIGR"/>
<feature type="transmembrane region" description="Helical" evidence="1">
    <location>
        <begin position="20"/>
        <end position="41"/>
    </location>
</feature>
<keyword evidence="1" id="KW-1133">Transmembrane helix</keyword>
<proteinExistence type="predicted"/>
<accession>A0A067CWP4</accession>
<protein>
    <submittedName>
        <fullName evidence="2">Uncharacterized protein</fullName>
    </submittedName>
</protein>
<dbReference type="KEGG" id="spar:SPRG_01000"/>
<dbReference type="AlphaFoldDB" id="A0A067CWP4"/>
<dbReference type="RefSeq" id="XP_012194594.1">
    <property type="nucleotide sequence ID" value="XM_012339204.1"/>
</dbReference>
<dbReference type="GeneID" id="24123615"/>
<dbReference type="Proteomes" id="UP000030745">
    <property type="component" value="Unassembled WGS sequence"/>
</dbReference>
<dbReference type="OrthoDB" id="10442417at2759"/>
<sequence>MLAVDFASLQWVYLRRSTICLGPVYMSKSVVGLVILFVGFWGNANLQTLTTFLHHKPGFDLGYYVYCGPAQLASIVGIMTSTLIQMWFNPRLVTQTWLLLVFSLVNWFLVFALEAFVFPGVSRSVPGPCGLRTSTNCLLYNKIAQTYYYSAIASGGVVLLAIAAMYFHALIWSKGAGMDLASVVTSVHSSILFTDNEDSVGIDAGVLLIKDMIQVSSTAMTRTSNVQYDLFFRLLPTARLKAYYSSGVGSVLVVHIRQRTISRRSSYTPLYTLLSGTTDVKTDEAGYLV</sequence>
<dbReference type="VEuPathDB" id="FungiDB:SPRG_01000"/>
<evidence type="ECO:0000313" key="2">
    <source>
        <dbReference type="EMBL" id="KDO34938.1"/>
    </source>
</evidence>
<name>A0A067CWP4_SAPPC</name>
<keyword evidence="3" id="KW-1185">Reference proteome</keyword>
<dbReference type="EMBL" id="KK583190">
    <property type="protein sequence ID" value="KDO34938.1"/>
    <property type="molecule type" value="Genomic_DNA"/>
</dbReference>
<keyword evidence="1" id="KW-0472">Membrane</keyword>
<feature type="transmembrane region" description="Helical" evidence="1">
    <location>
        <begin position="148"/>
        <end position="172"/>
    </location>
</feature>
<feature type="transmembrane region" description="Helical" evidence="1">
    <location>
        <begin position="96"/>
        <end position="118"/>
    </location>
</feature>
<feature type="transmembrane region" description="Helical" evidence="1">
    <location>
        <begin position="61"/>
        <end position="84"/>
    </location>
</feature>
<reference evidence="2 3" key="1">
    <citation type="journal article" date="2013" name="PLoS Genet.">
        <title>Distinctive expansion of potential virulence genes in the genome of the oomycete fish pathogen Saprolegnia parasitica.</title>
        <authorList>
            <person name="Jiang R.H."/>
            <person name="de Bruijn I."/>
            <person name="Haas B.J."/>
            <person name="Belmonte R."/>
            <person name="Lobach L."/>
            <person name="Christie J."/>
            <person name="van den Ackerveken G."/>
            <person name="Bottin A."/>
            <person name="Bulone V."/>
            <person name="Diaz-Moreno S.M."/>
            <person name="Dumas B."/>
            <person name="Fan L."/>
            <person name="Gaulin E."/>
            <person name="Govers F."/>
            <person name="Grenville-Briggs L.J."/>
            <person name="Horner N.R."/>
            <person name="Levin J.Z."/>
            <person name="Mammella M."/>
            <person name="Meijer H.J."/>
            <person name="Morris P."/>
            <person name="Nusbaum C."/>
            <person name="Oome S."/>
            <person name="Phillips A.J."/>
            <person name="van Rooyen D."/>
            <person name="Rzeszutek E."/>
            <person name="Saraiva M."/>
            <person name="Secombes C.J."/>
            <person name="Seidl M.F."/>
            <person name="Snel B."/>
            <person name="Stassen J.H."/>
            <person name="Sykes S."/>
            <person name="Tripathy S."/>
            <person name="van den Berg H."/>
            <person name="Vega-Arreguin J.C."/>
            <person name="Wawra S."/>
            <person name="Young S.K."/>
            <person name="Zeng Q."/>
            <person name="Dieguez-Uribeondo J."/>
            <person name="Russ C."/>
            <person name="Tyler B.M."/>
            <person name="van West P."/>
        </authorList>
    </citation>
    <scope>NUCLEOTIDE SEQUENCE [LARGE SCALE GENOMIC DNA]</scope>
    <source>
        <strain evidence="2 3">CBS 223.65</strain>
    </source>
</reference>